<name>A0A7V4XSI3_9BACT</name>
<evidence type="ECO:0008006" key="2">
    <source>
        <dbReference type="Google" id="ProtNLM"/>
    </source>
</evidence>
<evidence type="ECO:0000313" key="1">
    <source>
        <dbReference type="EMBL" id="HGY94384.1"/>
    </source>
</evidence>
<reference evidence="1" key="1">
    <citation type="journal article" date="2020" name="mSystems">
        <title>Genome- and Community-Level Interaction Insights into Carbon Utilization and Element Cycling Functions of Hydrothermarchaeota in Hydrothermal Sediment.</title>
        <authorList>
            <person name="Zhou Z."/>
            <person name="Liu Y."/>
            <person name="Xu W."/>
            <person name="Pan J."/>
            <person name="Luo Z.H."/>
            <person name="Li M."/>
        </authorList>
    </citation>
    <scope>NUCLEOTIDE SEQUENCE [LARGE SCALE GENOMIC DNA]</scope>
    <source>
        <strain evidence="1">SpSt-855</strain>
    </source>
</reference>
<gene>
    <name evidence="1" type="ORF">ENW50_06825</name>
</gene>
<organism evidence="1">
    <name type="scientific">Acidobacterium capsulatum</name>
    <dbReference type="NCBI Taxonomy" id="33075"/>
    <lineage>
        <taxon>Bacteria</taxon>
        <taxon>Pseudomonadati</taxon>
        <taxon>Acidobacteriota</taxon>
        <taxon>Terriglobia</taxon>
        <taxon>Terriglobales</taxon>
        <taxon>Acidobacteriaceae</taxon>
        <taxon>Acidobacterium</taxon>
    </lineage>
</organism>
<sequence>MHSINLRQLRDTRQLKSWLAQGETVELRERDRVLAKIVPEAEPSQPVEWPDFEERARRIFGGRQSNALESFLEDRERERY</sequence>
<protein>
    <recommendedName>
        <fullName evidence="2">Prevent-host-death family protein</fullName>
    </recommendedName>
</protein>
<dbReference type="EMBL" id="DTKL01000039">
    <property type="protein sequence ID" value="HGY94384.1"/>
    <property type="molecule type" value="Genomic_DNA"/>
</dbReference>
<accession>A0A7V4XSI3</accession>
<proteinExistence type="predicted"/>
<comment type="caution">
    <text evidence="1">The sequence shown here is derived from an EMBL/GenBank/DDBJ whole genome shotgun (WGS) entry which is preliminary data.</text>
</comment>
<dbReference type="AlphaFoldDB" id="A0A7V4XSI3"/>